<keyword evidence="9 10" id="KW-1208">Phospholipid metabolism</keyword>
<evidence type="ECO:0000256" key="10">
    <source>
        <dbReference type="HAMAP-Rule" id="MF_01043"/>
    </source>
</evidence>
<keyword evidence="6 10" id="KW-0443">Lipid metabolism</keyword>
<keyword evidence="7 10" id="KW-0472">Membrane</keyword>
<dbReference type="AlphaFoldDB" id="A0A3E2BMS3"/>
<accession>A0A3E2BMS3</accession>
<feature type="transmembrane region" description="Helical" evidence="10">
    <location>
        <begin position="160"/>
        <end position="176"/>
    </location>
</feature>
<name>A0A3E2BMS3_9BACT</name>
<evidence type="ECO:0000256" key="9">
    <source>
        <dbReference type="ARBA" id="ARBA00023264"/>
    </source>
</evidence>
<dbReference type="HAMAP" id="MF_01043">
    <property type="entry name" value="PlsY"/>
    <property type="match status" value="1"/>
</dbReference>
<keyword evidence="4 10" id="KW-0812">Transmembrane</keyword>
<gene>
    <name evidence="10" type="primary">plsY</name>
    <name evidence="11" type="ORF">OP8BY_2071</name>
</gene>
<keyword evidence="5 10" id="KW-1133">Transmembrane helix</keyword>
<keyword evidence="2 10" id="KW-0444">Lipid biosynthesis</keyword>
<sequence>MKILLVVASYFLGAFPTGFLLVRLSSRKDIRKIGSGSTGATNVLRYGGWKMAIPVMVIDLLKGFLPAFLAVSLLADRRLAVWALLAAVIGHCYPIYLGFRGGKGVATTVGGFLYLAPLPLVISLGLTLLMLLFFRYVSLATLTGLLALPLLVLLLTKDYFLFWTGWIFFLVILFRHRENIKRLLAGTERKFGEKLNG</sequence>
<comment type="subunit">
    <text evidence="10">Probably interacts with PlsX.</text>
</comment>
<keyword evidence="3 10" id="KW-0808">Transferase</keyword>
<dbReference type="Proteomes" id="UP000257323">
    <property type="component" value="Unassembled WGS sequence"/>
</dbReference>
<evidence type="ECO:0000256" key="4">
    <source>
        <dbReference type="ARBA" id="ARBA00022692"/>
    </source>
</evidence>
<dbReference type="PANTHER" id="PTHR30309">
    <property type="entry name" value="INNER MEMBRANE PROTEIN YGIH"/>
    <property type="match status" value="1"/>
</dbReference>
<comment type="pathway">
    <text evidence="10">Lipid metabolism; phospholipid metabolism.</text>
</comment>
<dbReference type="SMART" id="SM01207">
    <property type="entry name" value="G3P_acyltransf"/>
    <property type="match status" value="1"/>
</dbReference>
<reference evidence="11 12" key="1">
    <citation type="submission" date="2018-08" db="EMBL/GenBank/DDBJ databases">
        <title>Genome analysis of the thermophilic bacterium of the candidate phylum Aminicenantes from deep subsurface aquifer revealed its physiology and ecological role.</title>
        <authorList>
            <person name="Kadnikov V.V."/>
            <person name="Mardanov A.V."/>
            <person name="Beletsky A.V."/>
            <person name="Karnachuk O.V."/>
            <person name="Ravin N.V."/>
        </authorList>
    </citation>
    <scope>NUCLEOTIDE SEQUENCE [LARGE SCALE GENOMIC DNA]</scope>
    <source>
        <strain evidence="11">BY38</strain>
    </source>
</reference>
<evidence type="ECO:0000256" key="3">
    <source>
        <dbReference type="ARBA" id="ARBA00022679"/>
    </source>
</evidence>
<evidence type="ECO:0000313" key="12">
    <source>
        <dbReference type="Proteomes" id="UP000257323"/>
    </source>
</evidence>
<dbReference type="EMBL" id="QUAH01000005">
    <property type="protein sequence ID" value="RFT16065.1"/>
    <property type="molecule type" value="Genomic_DNA"/>
</dbReference>
<evidence type="ECO:0000256" key="5">
    <source>
        <dbReference type="ARBA" id="ARBA00022989"/>
    </source>
</evidence>
<evidence type="ECO:0000256" key="1">
    <source>
        <dbReference type="ARBA" id="ARBA00022475"/>
    </source>
</evidence>
<keyword evidence="11" id="KW-0012">Acyltransferase</keyword>
<keyword evidence="1 10" id="KW-1003">Cell membrane</keyword>
<comment type="similarity">
    <text evidence="10">Belongs to the PlsY family.</text>
</comment>
<evidence type="ECO:0000256" key="8">
    <source>
        <dbReference type="ARBA" id="ARBA00023209"/>
    </source>
</evidence>
<feature type="transmembrane region" description="Helical" evidence="10">
    <location>
        <begin position="51"/>
        <end position="72"/>
    </location>
</feature>
<comment type="caution">
    <text evidence="11">The sequence shown here is derived from an EMBL/GenBank/DDBJ whole genome shotgun (WGS) entry which is preliminary data.</text>
</comment>
<evidence type="ECO:0000256" key="7">
    <source>
        <dbReference type="ARBA" id="ARBA00023136"/>
    </source>
</evidence>
<dbReference type="NCBIfam" id="TIGR00023">
    <property type="entry name" value="glycerol-3-phosphate 1-O-acyltransferase PlsY"/>
    <property type="match status" value="1"/>
</dbReference>
<comment type="catalytic activity">
    <reaction evidence="10">
        <text>an acyl phosphate + sn-glycerol 3-phosphate = a 1-acyl-sn-glycero-3-phosphate + phosphate</text>
        <dbReference type="Rhea" id="RHEA:34075"/>
        <dbReference type="ChEBI" id="CHEBI:43474"/>
        <dbReference type="ChEBI" id="CHEBI:57597"/>
        <dbReference type="ChEBI" id="CHEBI:57970"/>
        <dbReference type="ChEBI" id="CHEBI:59918"/>
        <dbReference type="EC" id="2.3.1.275"/>
    </reaction>
</comment>
<feature type="transmembrane region" description="Helical" evidence="10">
    <location>
        <begin position="111"/>
        <end position="129"/>
    </location>
</feature>
<feature type="transmembrane region" description="Helical" evidence="10">
    <location>
        <begin position="79"/>
        <end position="99"/>
    </location>
</feature>
<proteinExistence type="inferred from homology"/>
<comment type="function">
    <text evidence="10">Catalyzes the transfer of an acyl group from acyl-phosphate (acyl-PO(4)) to glycerol-3-phosphate (G3P) to form lysophosphatidic acid (LPA). This enzyme utilizes acyl-phosphate as fatty acyl donor, but not acyl-CoA or acyl-ACP.</text>
</comment>
<evidence type="ECO:0000313" key="11">
    <source>
        <dbReference type="EMBL" id="RFT16065.1"/>
    </source>
</evidence>
<organism evidence="11 12">
    <name type="scientific">Candidatus Saccharicenans subterraneus</name>
    <dbReference type="NCBI Taxonomy" id="2508984"/>
    <lineage>
        <taxon>Bacteria</taxon>
        <taxon>Candidatus Aminicenantota</taxon>
        <taxon>Candidatus Aminicenantia</taxon>
        <taxon>Candidatus Aminicenantales</taxon>
        <taxon>Candidatus Saccharicenantaceae</taxon>
        <taxon>Candidatus Saccharicenans</taxon>
    </lineage>
</organism>
<comment type="subcellular location">
    <subcellularLocation>
        <location evidence="10">Cell membrane</location>
        <topology evidence="10">Multi-pass membrane protein</topology>
    </subcellularLocation>
</comment>
<evidence type="ECO:0000256" key="6">
    <source>
        <dbReference type="ARBA" id="ARBA00023098"/>
    </source>
</evidence>
<dbReference type="InterPro" id="IPR003811">
    <property type="entry name" value="G3P_acylTferase_PlsY"/>
</dbReference>
<keyword evidence="8 10" id="KW-0594">Phospholipid biosynthesis</keyword>
<dbReference type="GO" id="GO:0008654">
    <property type="term" value="P:phospholipid biosynthetic process"/>
    <property type="evidence" value="ECO:0007669"/>
    <property type="project" value="UniProtKB-UniRule"/>
</dbReference>
<evidence type="ECO:0000256" key="2">
    <source>
        <dbReference type="ARBA" id="ARBA00022516"/>
    </source>
</evidence>
<dbReference type="PANTHER" id="PTHR30309:SF0">
    <property type="entry name" value="GLYCEROL-3-PHOSPHATE ACYLTRANSFERASE-RELATED"/>
    <property type="match status" value="1"/>
</dbReference>
<feature type="transmembrane region" description="Helical" evidence="10">
    <location>
        <begin position="136"/>
        <end position="154"/>
    </location>
</feature>
<dbReference type="UniPathway" id="UPA00085"/>
<dbReference type="EC" id="2.3.1.275" evidence="10"/>
<protein>
    <recommendedName>
        <fullName evidence="10">Glycerol-3-phosphate acyltransferase</fullName>
    </recommendedName>
    <alternativeName>
        <fullName evidence="10">Acyl-PO4 G3P acyltransferase</fullName>
    </alternativeName>
    <alternativeName>
        <fullName evidence="10">Acyl-phosphate--glycerol-3-phosphate acyltransferase</fullName>
    </alternativeName>
    <alternativeName>
        <fullName evidence="10">G3P acyltransferase</fullName>
        <shortName evidence="10">GPAT</shortName>
        <ecNumber evidence="10">2.3.1.275</ecNumber>
    </alternativeName>
    <alternativeName>
        <fullName evidence="10">Lysophosphatidic acid synthase</fullName>
        <shortName evidence="10">LPA synthase</shortName>
    </alternativeName>
</protein>
<dbReference type="GO" id="GO:0043772">
    <property type="term" value="F:acyl-phosphate glycerol-3-phosphate acyltransferase activity"/>
    <property type="evidence" value="ECO:0007669"/>
    <property type="project" value="UniProtKB-UniRule"/>
</dbReference>
<dbReference type="Pfam" id="PF02660">
    <property type="entry name" value="G3P_acyltransf"/>
    <property type="match status" value="1"/>
</dbReference>
<dbReference type="GO" id="GO:0005886">
    <property type="term" value="C:plasma membrane"/>
    <property type="evidence" value="ECO:0007669"/>
    <property type="project" value="UniProtKB-SubCell"/>
</dbReference>